<dbReference type="Pfam" id="PF13426">
    <property type="entry name" value="PAS_9"/>
    <property type="match status" value="1"/>
</dbReference>
<dbReference type="InterPro" id="IPR052163">
    <property type="entry name" value="DGC-Regulatory_Protein"/>
</dbReference>
<evidence type="ECO:0000313" key="6">
    <source>
        <dbReference type="Proteomes" id="UP001595630"/>
    </source>
</evidence>
<dbReference type="EC" id="2.7.7.65" evidence="5"/>
<keyword evidence="5" id="KW-0548">Nucleotidyltransferase</keyword>
<comment type="caution">
    <text evidence="5">The sequence shown here is derived from an EMBL/GenBank/DDBJ whole genome shotgun (WGS) entry which is preliminary data.</text>
</comment>
<evidence type="ECO:0000256" key="1">
    <source>
        <dbReference type="SAM" id="Phobius"/>
    </source>
</evidence>
<proteinExistence type="predicted"/>
<gene>
    <name evidence="5" type="ORF">ACFOMF_15850</name>
</gene>
<dbReference type="PROSITE" id="PS50113">
    <property type="entry name" value="PAC"/>
    <property type="match status" value="1"/>
</dbReference>
<feature type="transmembrane region" description="Helical" evidence="1">
    <location>
        <begin position="9"/>
        <end position="28"/>
    </location>
</feature>
<dbReference type="SMART" id="SM00086">
    <property type="entry name" value="PAC"/>
    <property type="match status" value="1"/>
</dbReference>
<dbReference type="InterPro" id="IPR043128">
    <property type="entry name" value="Rev_trsase/Diguanyl_cyclase"/>
</dbReference>
<dbReference type="SUPFAM" id="SSF55785">
    <property type="entry name" value="PYP-like sensor domain (PAS domain)"/>
    <property type="match status" value="1"/>
</dbReference>
<keyword evidence="6" id="KW-1185">Reference proteome</keyword>
<keyword evidence="1" id="KW-1133">Transmembrane helix</keyword>
<dbReference type="SUPFAM" id="SSF55073">
    <property type="entry name" value="Nucleotide cyclase"/>
    <property type="match status" value="1"/>
</dbReference>
<dbReference type="NCBIfam" id="TIGR00254">
    <property type="entry name" value="GGDEF"/>
    <property type="match status" value="1"/>
</dbReference>
<feature type="domain" description="GGDEF" evidence="4">
    <location>
        <begin position="245"/>
        <end position="378"/>
    </location>
</feature>
<dbReference type="GO" id="GO:0052621">
    <property type="term" value="F:diguanylate cyclase activity"/>
    <property type="evidence" value="ECO:0007669"/>
    <property type="project" value="UniProtKB-EC"/>
</dbReference>
<name>A0ABV7TAE8_9GAMM</name>
<accession>A0ABV7TAE8</accession>
<dbReference type="CDD" id="cd00130">
    <property type="entry name" value="PAS"/>
    <property type="match status" value="1"/>
</dbReference>
<organism evidence="5 6">
    <name type="scientific">Stutzerimonas tarimensis</name>
    <dbReference type="NCBI Taxonomy" id="1507735"/>
    <lineage>
        <taxon>Bacteria</taxon>
        <taxon>Pseudomonadati</taxon>
        <taxon>Pseudomonadota</taxon>
        <taxon>Gammaproteobacteria</taxon>
        <taxon>Pseudomonadales</taxon>
        <taxon>Pseudomonadaceae</taxon>
        <taxon>Stutzerimonas</taxon>
    </lineage>
</organism>
<dbReference type="Gene3D" id="3.30.450.20">
    <property type="entry name" value="PAS domain"/>
    <property type="match status" value="1"/>
</dbReference>
<dbReference type="Proteomes" id="UP001595630">
    <property type="component" value="Unassembled WGS sequence"/>
</dbReference>
<keyword evidence="1" id="KW-0812">Transmembrane</keyword>
<evidence type="ECO:0000259" key="4">
    <source>
        <dbReference type="PROSITE" id="PS50887"/>
    </source>
</evidence>
<dbReference type="CDD" id="cd01949">
    <property type="entry name" value="GGDEF"/>
    <property type="match status" value="1"/>
</dbReference>
<dbReference type="InterPro" id="IPR029787">
    <property type="entry name" value="Nucleotide_cyclase"/>
</dbReference>
<dbReference type="PANTHER" id="PTHR46663">
    <property type="entry name" value="DIGUANYLATE CYCLASE DGCT-RELATED"/>
    <property type="match status" value="1"/>
</dbReference>
<keyword evidence="1" id="KW-0472">Membrane</keyword>
<dbReference type="RefSeq" id="WP_386366628.1">
    <property type="nucleotide sequence ID" value="NZ_JBHRXZ010000024.1"/>
</dbReference>
<dbReference type="Gene3D" id="3.30.70.270">
    <property type="match status" value="1"/>
</dbReference>
<dbReference type="NCBIfam" id="TIGR00229">
    <property type="entry name" value="sensory_box"/>
    <property type="match status" value="1"/>
</dbReference>
<feature type="domain" description="PAC" evidence="3">
    <location>
        <begin position="161"/>
        <end position="213"/>
    </location>
</feature>
<reference evidence="6" key="1">
    <citation type="journal article" date="2019" name="Int. J. Syst. Evol. Microbiol.">
        <title>The Global Catalogue of Microorganisms (GCM) 10K type strain sequencing project: providing services to taxonomists for standard genome sequencing and annotation.</title>
        <authorList>
            <consortium name="The Broad Institute Genomics Platform"/>
            <consortium name="The Broad Institute Genome Sequencing Center for Infectious Disease"/>
            <person name="Wu L."/>
            <person name="Ma J."/>
        </authorList>
    </citation>
    <scope>NUCLEOTIDE SEQUENCE [LARGE SCALE GENOMIC DNA]</scope>
    <source>
        <strain evidence="6">KCTC 42447</strain>
    </source>
</reference>
<feature type="domain" description="PAS" evidence="2">
    <location>
        <begin position="82"/>
        <end position="155"/>
    </location>
</feature>
<dbReference type="InterPro" id="IPR000700">
    <property type="entry name" value="PAS-assoc_C"/>
</dbReference>
<protein>
    <submittedName>
        <fullName evidence="5">Diguanylate cyclase domain-containing protein</fullName>
        <ecNumber evidence="5">2.7.7.65</ecNumber>
    </submittedName>
</protein>
<feature type="transmembrane region" description="Helical" evidence="1">
    <location>
        <begin position="40"/>
        <end position="60"/>
    </location>
</feature>
<dbReference type="PROSITE" id="PS50112">
    <property type="entry name" value="PAS"/>
    <property type="match status" value="1"/>
</dbReference>
<dbReference type="Pfam" id="PF00990">
    <property type="entry name" value="GGDEF"/>
    <property type="match status" value="1"/>
</dbReference>
<dbReference type="InterPro" id="IPR001610">
    <property type="entry name" value="PAC"/>
</dbReference>
<evidence type="ECO:0000259" key="2">
    <source>
        <dbReference type="PROSITE" id="PS50112"/>
    </source>
</evidence>
<dbReference type="PROSITE" id="PS50887">
    <property type="entry name" value="GGDEF"/>
    <property type="match status" value="1"/>
</dbReference>
<dbReference type="InterPro" id="IPR035965">
    <property type="entry name" value="PAS-like_dom_sf"/>
</dbReference>
<dbReference type="InterPro" id="IPR000014">
    <property type="entry name" value="PAS"/>
</dbReference>
<dbReference type="PANTHER" id="PTHR46663:SF3">
    <property type="entry name" value="SLL0267 PROTEIN"/>
    <property type="match status" value="1"/>
</dbReference>
<dbReference type="SMART" id="SM00091">
    <property type="entry name" value="PAS"/>
    <property type="match status" value="1"/>
</dbReference>
<dbReference type="InterPro" id="IPR000160">
    <property type="entry name" value="GGDEF_dom"/>
</dbReference>
<dbReference type="SMART" id="SM00267">
    <property type="entry name" value="GGDEF"/>
    <property type="match status" value="1"/>
</dbReference>
<keyword evidence="5" id="KW-0808">Transferase</keyword>
<sequence length="381" mass="42988">MLLHWPSPLSTFVLISVVISLAGGVALAGTLGEPPEVPKWLSYGLMLSLLAWVALIYLGWRNRRLCRALRASQLAERDMRASEERHRLLADNATDVIWTIDLMGNLTYISPSVERLRGFCPEEAMQQSLEQSMNADSARQLRHYLQRFQTALQQDEGIEDFRGELALTRRDGSHVWTEATVSQMRSHHGVFIGLIGVSRDVTARREAEARIYHMARHDGLTDLPNRALYSDRLRQALAYATRHQTRLAVLFLDLDRFKPINDTFGHDVGDLLLKAVASRLRACLRAEDTLARVGGDEFLVLLSPVLDRQGALDVAAKLHDVLTEPFDVAGQRLEISSSIGVALFPEHGRTERELYKHADQAMYNAKKRGRSEVRMYQDLPA</sequence>
<evidence type="ECO:0000313" key="5">
    <source>
        <dbReference type="EMBL" id="MFC3609251.1"/>
    </source>
</evidence>
<evidence type="ECO:0000259" key="3">
    <source>
        <dbReference type="PROSITE" id="PS50113"/>
    </source>
</evidence>
<dbReference type="EMBL" id="JBHRXZ010000024">
    <property type="protein sequence ID" value="MFC3609251.1"/>
    <property type="molecule type" value="Genomic_DNA"/>
</dbReference>